<keyword evidence="6 11" id="KW-1133">Transmembrane helix</keyword>
<organism evidence="12">
    <name type="scientific">hydrothermal vent metagenome</name>
    <dbReference type="NCBI Taxonomy" id="652676"/>
    <lineage>
        <taxon>unclassified sequences</taxon>
        <taxon>metagenomes</taxon>
        <taxon>ecological metagenomes</taxon>
    </lineage>
</organism>
<keyword evidence="8" id="KW-0406">Ion transport</keyword>
<dbReference type="InterPro" id="IPR051163">
    <property type="entry name" value="Sodium:Solute_Symporter_SSF"/>
</dbReference>
<feature type="transmembrane region" description="Helical" evidence="11">
    <location>
        <begin position="437"/>
        <end position="455"/>
    </location>
</feature>
<dbReference type="EMBL" id="UOGD01000299">
    <property type="protein sequence ID" value="VAX25450.1"/>
    <property type="molecule type" value="Genomic_DNA"/>
</dbReference>
<keyword evidence="4" id="KW-1003">Cell membrane</keyword>
<dbReference type="NCBIfam" id="TIGR00813">
    <property type="entry name" value="sss"/>
    <property type="match status" value="1"/>
</dbReference>
<feature type="transmembrane region" description="Helical" evidence="11">
    <location>
        <begin position="461"/>
        <end position="480"/>
    </location>
</feature>
<evidence type="ECO:0000256" key="8">
    <source>
        <dbReference type="ARBA" id="ARBA00023065"/>
    </source>
</evidence>
<reference evidence="12" key="1">
    <citation type="submission" date="2018-06" db="EMBL/GenBank/DDBJ databases">
        <authorList>
            <person name="Zhirakovskaya E."/>
        </authorList>
    </citation>
    <scope>NUCLEOTIDE SEQUENCE</scope>
</reference>
<feature type="transmembrane region" description="Helical" evidence="11">
    <location>
        <begin position="43"/>
        <end position="67"/>
    </location>
</feature>
<dbReference type="InterPro" id="IPR001734">
    <property type="entry name" value="Na/solute_symporter"/>
</dbReference>
<evidence type="ECO:0000256" key="6">
    <source>
        <dbReference type="ARBA" id="ARBA00022989"/>
    </source>
</evidence>
<keyword evidence="7" id="KW-0915">Sodium</keyword>
<sequence>MDRTVDYVIIATYLVGVAVFGAIKGGKQKSSYDYFLGAKSVPWWAVCFSIVAAETSTLTFISIPGLAYMTNMNFLQVTFGYLLGRIVIAAYFLPAYYKGEMTTAYSFLENRFGAKTRKFSSIIFIFTRMAADGVRLFATAIPLKLMLDISYPVAILIIAVIALIYTYMGGVKGVIWVDVIQMIIYLGGAAIALGFIIWAFLPDGINSVIAASQVDNKLQVINWGFSEGFKGFFTDPYTFLGGLIGGAFLSMASHGTDQLIVQRLLTIKSLKESRKAIVGSGVLVILQFAIFLFVGLALYAYYQTGDLSTLGISKSDEIFPLFIIHKLPVGISGIIIAGLFAAALSTLAGSMSALASSTMLDLYKPLTGINDQVKELKISRYFTVFWAIMLVGSALFFMESSQTVVELALSIASFTYGGLLGTFILGLINKRATQEDALAGFTGGIFIMITVISLQLVAWTWYTLVGVIATVAIGSFLSRLQKN</sequence>
<dbReference type="InterPro" id="IPR038377">
    <property type="entry name" value="Na/Glc_symporter_sf"/>
</dbReference>
<feature type="transmembrane region" description="Helical" evidence="11">
    <location>
        <begin position="381"/>
        <end position="398"/>
    </location>
</feature>
<comment type="subcellular location">
    <subcellularLocation>
        <location evidence="1">Cell membrane</location>
        <topology evidence="1">Multi-pass membrane protein</topology>
    </subcellularLocation>
</comment>
<keyword evidence="10" id="KW-0739">Sodium transport</keyword>
<feature type="transmembrane region" description="Helical" evidence="11">
    <location>
        <begin position="149"/>
        <end position="167"/>
    </location>
</feature>
<dbReference type="CDD" id="cd11493">
    <property type="entry name" value="SLC5sbd_NIS-like_u1"/>
    <property type="match status" value="1"/>
</dbReference>
<evidence type="ECO:0000256" key="5">
    <source>
        <dbReference type="ARBA" id="ARBA00022692"/>
    </source>
</evidence>
<evidence type="ECO:0000256" key="1">
    <source>
        <dbReference type="ARBA" id="ARBA00004651"/>
    </source>
</evidence>
<dbReference type="AlphaFoldDB" id="A0A3B1CRZ3"/>
<keyword evidence="3" id="KW-0813">Transport</keyword>
<dbReference type="GO" id="GO:0015293">
    <property type="term" value="F:symporter activity"/>
    <property type="evidence" value="ECO:0007669"/>
    <property type="project" value="TreeGrafter"/>
</dbReference>
<evidence type="ECO:0000313" key="12">
    <source>
        <dbReference type="EMBL" id="VAX25450.1"/>
    </source>
</evidence>
<feature type="transmembrane region" description="Helical" evidence="11">
    <location>
        <begin position="404"/>
        <end position="425"/>
    </location>
</feature>
<dbReference type="PANTHER" id="PTHR42985:SF47">
    <property type="entry name" value="INTEGRAL MEMBRANE TRANSPORT PROTEIN"/>
    <property type="match status" value="1"/>
</dbReference>
<evidence type="ECO:0000256" key="2">
    <source>
        <dbReference type="ARBA" id="ARBA00006434"/>
    </source>
</evidence>
<dbReference type="GO" id="GO:0006814">
    <property type="term" value="P:sodium ion transport"/>
    <property type="evidence" value="ECO:0007669"/>
    <property type="project" value="UniProtKB-KW"/>
</dbReference>
<feature type="transmembrane region" description="Helical" evidence="11">
    <location>
        <begin position="179"/>
        <end position="201"/>
    </location>
</feature>
<gene>
    <name evidence="12" type="ORF">MNBD_IGNAVI01-445</name>
</gene>
<evidence type="ECO:0000256" key="7">
    <source>
        <dbReference type="ARBA" id="ARBA00023053"/>
    </source>
</evidence>
<dbReference type="Gene3D" id="1.20.1730.10">
    <property type="entry name" value="Sodium/glucose cotransporter"/>
    <property type="match status" value="1"/>
</dbReference>
<keyword evidence="5 11" id="KW-0812">Transmembrane</keyword>
<proteinExistence type="inferred from homology"/>
<feature type="transmembrane region" description="Helical" evidence="11">
    <location>
        <begin position="322"/>
        <end position="344"/>
    </location>
</feature>
<dbReference type="GO" id="GO:0005886">
    <property type="term" value="C:plasma membrane"/>
    <property type="evidence" value="ECO:0007669"/>
    <property type="project" value="UniProtKB-SubCell"/>
</dbReference>
<evidence type="ECO:0000256" key="3">
    <source>
        <dbReference type="ARBA" id="ARBA00022448"/>
    </source>
</evidence>
<protein>
    <submittedName>
        <fullName evidence="12">Sodium/solute symporter</fullName>
    </submittedName>
</protein>
<dbReference type="Pfam" id="PF00474">
    <property type="entry name" value="SSF"/>
    <property type="match status" value="1"/>
</dbReference>
<dbReference type="PANTHER" id="PTHR42985">
    <property type="entry name" value="SODIUM-COUPLED MONOCARBOXYLATE TRANSPORTER"/>
    <property type="match status" value="1"/>
</dbReference>
<accession>A0A3B1CRZ3</accession>
<feature type="transmembrane region" description="Helical" evidence="11">
    <location>
        <begin position="79"/>
        <end position="98"/>
    </location>
</feature>
<feature type="transmembrane region" description="Helical" evidence="11">
    <location>
        <begin position="276"/>
        <end position="302"/>
    </location>
</feature>
<feature type="transmembrane region" description="Helical" evidence="11">
    <location>
        <begin position="237"/>
        <end position="255"/>
    </location>
</feature>
<evidence type="ECO:0000256" key="11">
    <source>
        <dbReference type="SAM" id="Phobius"/>
    </source>
</evidence>
<dbReference type="PROSITE" id="PS50283">
    <property type="entry name" value="NA_SOLUT_SYMP_3"/>
    <property type="match status" value="1"/>
</dbReference>
<comment type="similarity">
    <text evidence="2">Belongs to the sodium:solute symporter (SSF) (TC 2.A.21) family.</text>
</comment>
<evidence type="ECO:0000256" key="9">
    <source>
        <dbReference type="ARBA" id="ARBA00023136"/>
    </source>
</evidence>
<evidence type="ECO:0000256" key="4">
    <source>
        <dbReference type="ARBA" id="ARBA00022475"/>
    </source>
</evidence>
<evidence type="ECO:0000256" key="10">
    <source>
        <dbReference type="ARBA" id="ARBA00023201"/>
    </source>
</evidence>
<keyword evidence="9 11" id="KW-0472">Membrane</keyword>
<name>A0A3B1CRZ3_9ZZZZ</name>
<feature type="transmembrane region" description="Helical" evidence="11">
    <location>
        <begin position="6"/>
        <end position="23"/>
    </location>
</feature>